<sequence>MGKETSMSLFRKIRQVFCHHYFVFDANKTMVEADGLTHRYIFTCTKCDMSLDFKSAVLSEGICNTFRDYADLKHNYLLLLAKYEPENYRKAFKKYEKTDL</sequence>
<organism evidence="1 3">
    <name type="scientific">Lactobacillus helveticus CIRM-BIA 953</name>
    <dbReference type="NCBI Taxonomy" id="1226335"/>
    <lineage>
        <taxon>Bacteria</taxon>
        <taxon>Bacillati</taxon>
        <taxon>Bacillota</taxon>
        <taxon>Bacilli</taxon>
        <taxon>Lactobacillales</taxon>
        <taxon>Lactobacillaceae</taxon>
        <taxon>Lactobacillus</taxon>
    </lineage>
</organism>
<evidence type="ECO:0000313" key="2">
    <source>
        <dbReference type="EMBL" id="CDI43362.1"/>
    </source>
</evidence>
<reference evidence="1 3" key="1">
    <citation type="submission" date="2013-09" db="EMBL/GenBank/DDBJ databases">
        <title>Draft Genome Sequence of five Lactobacillus helveticus strains CIRM-BIA 101T, 103, 104, 951 and 953 isolated from milk product.</title>
        <authorList>
            <person name="Valence F."/>
            <person name="Chuat V."/>
            <person name="Ma L."/>
            <person name="Creno S."/>
            <person name="Falentin H."/>
            <person name="Lortal S."/>
            <person name="Bizet C."/>
            <person name="Clermont D."/>
            <person name="Loux V."/>
            <person name="Bouchier C."/>
            <person name="Cousin S."/>
        </authorList>
    </citation>
    <scope>NUCLEOTIDE SEQUENCE [LARGE SCALE GENOMIC DNA]</scope>
    <source>
        <strain evidence="1 3">CIRM-BIA 953</strain>
    </source>
</reference>
<dbReference type="EMBL" id="CBUH010000169">
    <property type="protein sequence ID" value="CDI43280.1"/>
    <property type="molecule type" value="Genomic_DNA"/>
</dbReference>
<accession>U4QNG5</accession>
<dbReference type="EMBL" id="CBUH010000169">
    <property type="protein sequence ID" value="CDI43362.1"/>
    <property type="molecule type" value="Genomic_DNA"/>
</dbReference>
<proteinExistence type="predicted"/>
<evidence type="ECO:0000313" key="1">
    <source>
        <dbReference type="EMBL" id="CDI43280.1"/>
    </source>
</evidence>
<gene>
    <name evidence="1" type="ORF">LHCIRMBIA953_02551</name>
    <name evidence="2" type="ORF">LHCIRMBIA953_02635</name>
</gene>
<evidence type="ECO:0000313" key="3">
    <source>
        <dbReference type="Proteomes" id="UP000017243"/>
    </source>
</evidence>
<dbReference type="Proteomes" id="UP000017243">
    <property type="component" value="Unassembled WGS sequence"/>
</dbReference>
<name>U4QNG5_LACHE</name>
<dbReference type="AlphaFoldDB" id="U4QNG5"/>
<protein>
    <submittedName>
        <fullName evidence="1">Uncharacterized protein</fullName>
    </submittedName>
</protein>
<comment type="caution">
    <text evidence="1">The sequence shown here is derived from an EMBL/GenBank/DDBJ whole genome shotgun (WGS) entry which is preliminary data.</text>
</comment>